<dbReference type="Proteomes" id="UP001597493">
    <property type="component" value="Unassembled WGS sequence"/>
</dbReference>
<dbReference type="NCBIfam" id="TIGR00797">
    <property type="entry name" value="matE"/>
    <property type="match status" value="1"/>
</dbReference>
<dbReference type="PANTHER" id="PTHR42925">
    <property type="entry name" value="MULTIDRUG AND TOXIN EFFLUX PROTEIN MATE FAMILY"/>
    <property type="match status" value="1"/>
</dbReference>
<protein>
    <submittedName>
        <fullName evidence="8">MATE family efflux transporter</fullName>
    </submittedName>
</protein>
<dbReference type="InterPro" id="IPR002528">
    <property type="entry name" value="MATE_fam"/>
</dbReference>
<evidence type="ECO:0000256" key="6">
    <source>
        <dbReference type="ARBA" id="ARBA00023136"/>
    </source>
</evidence>
<feature type="transmembrane region" description="Helical" evidence="7">
    <location>
        <begin position="21"/>
        <end position="48"/>
    </location>
</feature>
<dbReference type="EMBL" id="JBHUMY010000043">
    <property type="protein sequence ID" value="MFD2663515.1"/>
    <property type="molecule type" value="Genomic_DNA"/>
</dbReference>
<evidence type="ECO:0000256" key="3">
    <source>
        <dbReference type="ARBA" id="ARBA00022475"/>
    </source>
</evidence>
<feature type="transmembrane region" description="Helical" evidence="7">
    <location>
        <begin position="201"/>
        <end position="221"/>
    </location>
</feature>
<dbReference type="PIRSF" id="PIRSF006603">
    <property type="entry name" value="DinF"/>
    <property type="match status" value="1"/>
</dbReference>
<dbReference type="CDD" id="cd13134">
    <property type="entry name" value="MATE_like_8"/>
    <property type="match status" value="1"/>
</dbReference>
<evidence type="ECO:0000256" key="5">
    <source>
        <dbReference type="ARBA" id="ARBA00022989"/>
    </source>
</evidence>
<dbReference type="InterPro" id="IPR048279">
    <property type="entry name" value="MdtK-like"/>
</dbReference>
<keyword evidence="5 7" id="KW-1133">Transmembrane helix</keyword>
<evidence type="ECO:0000313" key="8">
    <source>
        <dbReference type="EMBL" id="MFD2663515.1"/>
    </source>
</evidence>
<keyword evidence="3" id="KW-1003">Cell membrane</keyword>
<reference evidence="9" key="1">
    <citation type="journal article" date="2019" name="Int. J. Syst. Evol. Microbiol.">
        <title>The Global Catalogue of Microorganisms (GCM) 10K type strain sequencing project: providing services to taxonomists for standard genome sequencing and annotation.</title>
        <authorList>
            <consortium name="The Broad Institute Genomics Platform"/>
            <consortium name="The Broad Institute Genome Sequencing Center for Infectious Disease"/>
            <person name="Wu L."/>
            <person name="Ma J."/>
        </authorList>
    </citation>
    <scope>NUCLEOTIDE SEQUENCE [LARGE SCALE GENOMIC DNA]</scope>
    <source>
        <strain evidence="9">TISTR 1827</strain>
    </source>
</reference>
<dbReference type="RefSeq" id="WP_379279675.1">
    <property type="nucleotide sequence ID" value="NZ_JBHUGT010000011.1"/>
</dbReference>
<organism evidence="8 9">
    <name type="scientific">Paenibacillus thailandensis</name>
    <dbReference type="NCBI Taxonomy" id="393250"/>
    <lineage>
        <taxon>Bacteria</taxon>
        <taxon>Bacillati</taxon>
        <taxon>Bacillota</taxon>
        <taxon>Bacilli</taxon>
        <taxon>Bacillales</taxon>
        <taxon>Paenibacillaceae</taxon>
        <taxon>Paenibacillus</taxon>
    </lineage>
</organism>
<comment type="caution">
    <text evidence="8">The sequence shown here is derived from an EMBL/GenBank/DDBJ whole genome shotgun (WGS) entry which is preliminary data.</text>
</comment>
<keyword evidence="6 7" id="KW-0472">Membrane</keyword>
<dbReference type="InterPro" id="IPR047135">
    <property type="entry name" value="YsiQ"/>
</dbReference>
<sequence length="464" mass="51292">MEGNLQHQSGDGRSKDMNLFYLTWPIFLEIFLFMLMGIADTFMLAAISDDAVSGVGAANQFIHIAILILEVIGNGASIVVAQYLGSKKLIEAARISAHAITLNLVAGLIVSSVFLLFNGLMLQALNLHGEILDYATSYLAIVGGGIFLQALINSMAAIVRVNGFTKEAMFVSFGMNVVHIACNYILIFGKLGFPALGVEGAAISSVFSRFLAFLVFLWLLYRVTEVRIRISYYYKLSKEYVGKILKIGIPSALEQVMYQSCQIIFLFYVTFLGAESMAARQYANNISQFIYMFAFAIGLGTCIIIGRLIGAGRQDDAYRRVLKSAKYAISVTMVMVVLVMLFREQLMSMFTGDPEVIRLGAQVLLMSIVLETGRTFNIIFVNSLRASGDAKYPLKVGVFTMVLMSLSLGYLFVFVLDMGLVGVWLAIASDEWARAVIMYLRWRSRKWERYALVKPDAASASAAH</sequence>
<feature type="transmembrane region" description="Helical" evidence="7">
    <location>
        <begin position="97"/>
        <end position="117"/>
    </location>
</feature>
<proteinExistence type="predicted"/>
<evidence type="ECO:0000313" key="9">
    <source>
        <dbReference type="Proteomes" id="UP001597493"/>
    </source>
</evidence>
<feature type="transmembrane region" description="Helical" evidence="7">
    <location>
        <begin position="324"/>
        <end position="343"/>
    </location>
</feature>
<name>A0ABW5R5B1_9BACL</name>
<evidence type="ECO:0000256" key="1">
    <source>
        <dbReference type="ARBA" id="ARBA00004651"/>
    </source>
</evidence>
<feature type="transmembrane region" description="Helical" evidence="7">
    <location>
        <begin position="263"/>
        <end position="283"/>
    </location>
</feature>
<dbReference type="PANTHER" id="PTHR42925:SF1">
    <property type="entry name" value="VIRULENCE FACTOR MVIN"/>
    <property type="match status" value="1"/>
</dbReference>
<accession>A0ABW5R5B1</accession>
<keyword evidence="4 7" id="KW-0812">Transmembrane</keyword>
<feature type="transmembrane region" description="Helical" evidence="7">
    <location>
        <begin position="60"/>
        <end position="85"/>
    </location>
</feature>
<dbReference type="Pfam" id="PF01554">
    <property type="entry name" value="MatE"/>
    <property type="match status" value="2"/>
</dbReference>
<evidence type="ECO:0000256" key="4">
    <source>
        <dbReference type="ARBA" id="ARBA00022692"/>
    </source>
</evidence>
<keyword evidence="2" id="KW-0813">Transport</keyword>
<gene>
    <name evidence="8" type="ORF">ACFSW5_25070</name>
</gene>
<feature type="transmembrane region" description="Helical" evidence="7">
    <location>
        <begin position="137"/>
        <end position="158"/>
    </location>
</feature>
<evidence type="ECO:0000256" key="2">
    <source>
        <dbReference type="ARBA" id="ARBA00022448"/>
    </source>
</evidence>
<keyword evidence="9" id="KW-1185">Reference proteome</keyword>
<comment type="subcellular location">
    <subcellularLocation>
        <location evidence="1">Cell membrane</location>
        <topology evidence="1">Multi-pass membrane protein</topology>
    </subcellularLocation>
</comment>
<feature type="transmembrane region" description="Helical" evidence="7">
    <location>
        <begin position="170"/>
        <end position="189"/>
    </location>
</feature>
<evidence type="ECO:0000256" key="7">
    <source>
        <dbReference type="SAM" id="Phobius"/>
    </source>
</evidence>
<feature type="transmembrane region" description="Helical" evidence="7">
    <location>
        <begin position="289"/>
        <end position="312"/>
    </location>
</feature>